<dbReference type="AlphaFoldDB" id="K2FSZ0"/>
<reference evidence="1" key="1">
    <citation type="journal article" date="2012" name="Science">
        <title>Fermentation, hydrogen, and sulfur metabolism in multiple uncultivated bacterial phyla.</title>
        <authorList>
            <person name="Wrighton K.C."/>
            <person name="Thomas B.C."/>
            <person name="Sharon I."/>
            <person name="Miller C.S."/>
            <person name="Castelle C.J."/>
            <person name="VerBerkmoes N.C."/>
            <person name="Wilkins M.J."/>
            <person name="Hettich R.L."/>
            <person name="Lipton M.S."/>
            <person name="Williams K.H."/>
            <person name="Long P.E."/>
            <person name="Banfield J.F."/>
        </authorList>
    </citation>
    <scope>NUCLEOTIDE SEQUENCE [LARGE SCALE GENOMIC DNA]</scope>
</reference>
<evidence type="ECO:0000313" key="1">
    <source>
        <dbReference type="EMBL" id="EKE26008.1"/>
    </source>
</evidence>
<comment type="caution">
    <text evidence="1">The sequence shown here is derived from an EMBL/GenBank/DDBJ whole genome shotgun (WGS) entry which is preliminary data.</text>
</comment>
<organism evidence="1">
    <name type="scientific">uncultured bacterium</name>
    <name type="common">gcode 4</name>
    <dbReference type="NCBI Taxonomy" id="1234023"/>
    <lineage>
        <taxon>Bacteria</taxon>
        <taxon>environmental samples</taxon>
    </lineage>
</organism>
<protein>
    <submittedName>
        <fullName evidence="1">Uncharacterized protein</fullName>
    </submittedName>
</protein>
<proteinExistence type="predicted"/>
<dbReference type="EMBL" id="AMFJ01000993">
    <property type="protein sequence ID" value="EKE26008.1"/>
    <property type="molecule type" value="Genomic_DNA"/>
</dbReference>
<accession>K2FSZ0</accession>
<gene>
    <name evidence="1" type="ORF">ACD_4C00477G0001</name>
</gene>
<name>K2FSZ0_9BACT</name>
<sequence>MVNISFEWNIPWQASYVNWKYIEWEKITISWSASFDVNLKMVDKNLYLNLKDYSITLKSSDENFNESMDLKDMTEYLDKYKGKTIRIKLPEWQKNLNQAETIKNIKSLLDILEKNSILTPFKKLNNEYVLIEKSETVSLLIAKIKDFDKTWGFSKLKTSKKSYKELLRYKSENWKIILYKNINKGDSQWKIQITKENWEYSFEGNIRSKNDSFDFLIKKNSVLFNLISSDITIKSKWEKDILDFIASANSQNIKISWPLSQNNADLKINFNWNDVWYLKIKTEEKKTIYDFSFNLNNLWLDWISSLKIKLNWEYNIEKWDFKVIKPTSYIDIESFDSNSENLPSDFSDL</sequence>